<feature type="coiled-coil region" evidence="1">
    <location>
        <begin position="806"/>
        <end position="835"/>
    </location>
</feature>
<feature type="chain" id="PRO_5020834613" evidence="3">
    <location>
        <begin position="23"/>
        <end position="1026"/>
    </location>
</feature>
<feature type="signal peptide" evidence="3">
    <location>
        <begin position="1"/>
        <end position="22"/>
    </location>
</feature>
<evidence type="ECO:0000259" key="4">
    <source>
        <dbReference type="Pfam" id="PF06580"/>
    </source>
</evidence>
<dbReference type="PANTHER" id="PTHR34220:SF7">
    <property type="entry name" value="SENSOR HISTIDINE KINASE YPDA"/>
    <property type="match status" value="1"/>
</dbReference>
<dbReference type="GO" id="GO:0000155">
    <property type="term" value="F:phosphorelay sensor kinase activity"/>
    <property type="evidence" value="ECO:0007669"/>
    <property type="project" value="InterPro"/>
</dbReference>
<dbReference type="InterPro" id="IPR010559">
    <property type="entry name" value="Sig_transdc_His_kin_internal"/>
</dbReference>
<keyword evidence="1" id="KW-0175">Coiled coil</keyword>
<keyword evidence="5" id="KW-0808">Transferase</keyword>
<evidence type="ECO:0000313" key="5">
    <source>
        <dbReference type="EMBL" id="TDO03995.1"/>
    </source>
</evidence>
<keyword evidence="5" id="KW-0418">Kinase</keyword>
<dbReference type="EMBL" id="SNWI01000002">
    <property type="protein sequence ID" value="TDO03995.1"/>
    <property type="molecule type" value="Genomic_DNA"/>
</dbReference>
<dbReference type="Gene3D" id="3.40.30.10">
    <property type="entry name" value="Glutaredoxin"/>
    <property type="match status" value="1"/>
</dbReference>
<evidence type="ECO:0000256" key="1">
    <source>
        <dbReference type="SAM" id="Coils"/>
    </source>
</evidence>
<protein>
    <submittedName>
        <fullName evidence="5">Histidine kinase</fullName>
    </submittedName>
</protein>
<dbReference type="Pfam" id="PF06580">
    <property type="entry name" value="His_kinase"/>
    <property type="match status" value="1"/>
</dbReference>
<dbReference type="OrthoDB" id="9809908at2"/>
<feature type="transmembrane region" description="Helical" evidence="2">
    <location>
        <begin position="784"/>
        <end position="805"/>
    </location>
</feature>
<dbReference type="PANTHER" id="PTHR34220">
    <property type="entry name" value="SENSOR HISTIDINE KINASE YPDA"/>
    <property type="match status" value="1"/>
</dbReference>
<feature type="domain" description="Signal transduction histidine kinase internal region" evidence="4">
    <location>
        <begin position="826"/>
        <end position="902"/>
    </location>
</feature>
<keyword evidence="2" id="KW-0812">Transmembrane</keyword>
<proteinExistence type="predicted"/>
<keyword evidence="2" id="KW-0472">Membrane</keyword>
<keyword evidence="2" id="KW-1133">Transmembrane helix</keyword>
<dbReference type="RefSeq" id="WP_133464348.1">
    <property type="nucleotide sequence ID" value="NZ_SNWI01000002.1"/>
</dbReference>
<reference evidence="5 6" key="1">
    <citation type="submission" date="2019-03" db="EMBL/GenBank/DDBJ databases">
        <title>Freshwater and sediment microbial communities from various areas in North America, analyzing microbe dynamics in response to fracking.</title>
        <authorList>
            <person name="Lamendella R."/>
        </authorList>
    </citation>
    <scope>NUCLEOTIDE SEQUENCE [LARGE SCALE GENOMIC DNA]</scope>
    <source>
        <strain evidence="5 6">114D</strain>
    </source>
</reference>
<comment type="caution">
    <text evidence="5">The sequence shown here is derived from an EMBL/GenBank/DDBJ whole genome shotgun (WGS) entry which is preliminary data.</text>
</comment>
<sequence>MKTARKISLSLFFFLLFIASQAQEKLQLKLETGQSIEFSHTYTQYFSLSFPAIKNLKELEEQWILDVKVLQQLNDHKYMLELHPKRYITNSFFDRGPNVHFDSMFPTDPSEAAHLKESLVLYDIICDTKLKLGIDLSKSELITLENEALNAELNKRLQQQDLPSESIKNLSKQLSSTINQLTKTTSEYLLKFNHANFLKKDSLQLADNDFLITQRSEKQIQLAHQETIHHKTQTEEHRSKIILNPTNGLITESIHNISYLVLGKDNQYKPRSKSQTSYMLLHNSKQNSKQLTISGYVEHPEWDSFQIIVPEAIAGNDSKKYQLLLDSTNHFSITIPFSYQNLFFLKNHHKQYPSRKFYGTYMYGEPGDTIRFQLLVHKGSRTINHTGSHAIENTLLFQQIEEINSLHKLDFNISRIPINLNMSFDDFKKDFKPIFETIKSLGLTNSDFPEKVPEKSKHFVIAQLEMLKLSIVLKLINFKTLFIHLKNIEETESIFQDFEKFIDDFEISRYYHQNSTLSRNTVTDYTRYWLDKSAKYTLPLNSFSALSHPANTIYRHHFAQKNYSDHISLFLQGAPLAYEKANILLYNLTYSPPIMNLSNETWYAQQTDLYQNIVSISNDSLLNNYLHEELTKLKSFLDGQSFDQRLLVNPQGDTTSIANFIGEKPLVLYISQGNWGNSRYYFDDLSEKYPDVDFVYLVEGSSFDDWTSYLQEATPKAHQLFLNTKQSRLSKMFKLPNSGPPVFVFDKNGELITYNADLNQIGKYIKKARASAESPQKEVDQSTLFGIIWFMGGTMLLALVAFLIFKARMRAKLQKQKQEKRLQELQLSAIRAQMNPHFLFNSLNSVQNLIQKNQGREAHLYLSDFAGLIRKVLKNSQQEELSLAEELETLNQYIKLEQLRFGFEFEQVVDESIDQNHFMVPSLILQPLAENAILHGLQHLQGVRKLKVEVKNLGTMIQINMEDNGIGLKKSSQIKSNSNGIGLNLNEERLKLMAEKYGGQYTFRLVDLSQENRQGTRVEITIPEEL</sequence>
<accession>A0A4R6H8W0</accession>
<dbReference type="InterPro" id="IPR036890">
    <property type="entry name" value="HATPase_C_sf"/>
</dbReference>
<dbReference type="AlphaFoldDB" id="A0A4R6H8W0"/>
<evidence type="ECO:0000313" key="6">
    <source>
        <dbReference type="Proteomes" id="UP000294848"/>
    </source>
</evidence>
<feature type="coiled-coil region" evidence="1">
    <location>
        <begin position="134"/>
        <end position="187"/>
    </location>
</feature>
<keyword evidence="3" id="KW-0732">Signal</keyword>
<dbReference type="GO" id="GO:0016020">
    <property type="term" value="C:membrane"/>
    <property type="evidence" value="ECO:0007669"/>
    <property type="project" value="InterPro"/>
</dbReference>
<dbReference type="Gene3D" id="3.30.565.10">
    <property type="entry name" value="Histidine kinase-like ATPase, C-terminal domain"/>
    <property type="match status" value="1"/>
</dbReference>
<dbReference type="SUPFAM" id="SSF55874">
    <property type="entry name" value="ATPase domain of HSP90 chaperone/DNA topoisomerase II/histidine kinase"/>
    <property type="match status" value="1"/>
</dbReference>
<evidence type="ECO:0000256" key="2">
    <source>
        <dbReference type="SAM" id="Phobius"/>
    </source>
</evidence>
<name>A0A4R6H8W0_9BACT</name>
<evidence type="ECO:0000256" key="3">
    <source>
        <dbReference type="SAM" id="SignalP"/>
    </source>
</evidence>
<gene>
    <name evidence="5" type="ORF">DET52_102334</name>
</gene>
<dbReference type="Proteomes" id="UP000294848">
    <property type="component" value="Unassembled WGS sequence"/>
</dbReference>
<dbReference type="InterPro" id="IPR050640">
    <property type="entry name" value="Bact_2-comp_sensor_kinase"/>
</dbReference>
<organism evidence="5 6">
    <name type="scientific">Sunxiuqinia elliptica</name>
    <dbReference type="NCBI Taxonomy" id="655355"/>
    <lineage>
        <taxon>Bacteria</taxon>
        <taxon>Pseudomonadati</taxon>
        <taxon>Bacteroidota</taxon>
        <taxon>Bacteroidia</taxon>
        <taxon>Marinilabiliales</taxon>
        <taxon>Prolixibacteraceae</taxon>
        <taxon>Sunxiuqinia</taxon>
    </lineage>
</organism>